<accession>A0A328NQZ2</accession>
<dbReference type="Proteomes" id="UP000249419">
    <property type="component" value="Unassembled WGS sequence"/>
</dbReference>
<dbReference type="AlphaFoldDB" id="A0A328NQZ2"/>
<organism evidence="1 2">
    <name type="scientific">Micromonospora saelicesensis</name>
    <dbReference type="NCBI Taxonomy" id="285676"/>
    <lineage>
        <taxon>Bacteria</taxon>
        <taxon>Bacillati</taxon>
        <taxon>Actinomycetota</taxon>
        <taxon>Actinomycetes</taxon>
        <taxon>Micromonosporales</taxon>
        <taxon>Micromonosporaceae</taxon>
        <taxon>Micromonospora</taxon>
    </lineage>
</organism>
<dbReference type="EMBL" id="PYAG01000005">
    <property type="protein sequence ID" value="RAO37446.1"/>
    <property type="molecule type" value="Genomic_DNA"/>
</dbReference>
<protein>
    <submittedName>
        <fullName evidence="1">Uncharacterized protein</fullName>
    </submittedName>
</protein>
<sequence length="459" mass="52888">MMSPERIRELCRLIRERRAEVADGLLSEIEDDVTQYRTYLTGEQTRTPPEKIGEVLPLMGWLLLEVSLARLWDVPADWENLPAEKRSEVDHAVEQIQRATNAARRLPWPHYAVRALGTIRCAALVASKRDTEFGYDDAWILHQEARLKHQSFADTHGSAGAERYLRDLDEMLLQLALAETGTSCRTAERVVGRWIEGKEQDRDRPWTEADGPRWTSQMFRRLSDAADLGDRALRAAEQVEERWGFTHHVDEERMALPTSYRLPAIMTGRALLLMYTLSPAMEHLGLFPTGGAKTWPEARQSFLERFRTVYGYIEREARRENGDQWHLLLEHERSVVQLRLHLALIAPGTILSSGLHFDPCVELEVLDSEAVDALSEWLGTYSKTRGQIRGDANLIGCGTKPDFIASVERLRRTAGAETDYRSWRRRWQILDRYRDEKERANRVERAFQEADTAFQKPLI</sequence>
<name>A0A328NQZ2_9ACTN</name>
<dbReference type="RefSeq" id="WP_146766133.1">
    <property type="nucleotide sequence ID" value="NZ_PYAG01000005.1"/>
</dbReference>
<evidence type="ECO:0000313" key="1">
    <source>
        <dbReference type="EMBL" id="RAO37446.1"/>
    </source>
</evidence>
<gene>
    <name evidence="1" type="ORF">PSN13_01428</name>
</gene>
<evidence type="ECO:0000313" key="2">
    <source>
        <dbReference type="Proteomes" id="UP000249419"/>
    </source>
</evidence>
<proteinExistence type="predicted"/>
<reference evidence="1 2" key="1">
    <citation type="submission" date="2018-03" db="EMBL/GenBank/DDBJ databases">
        <title>Defining the species Micromonospora saelicesensis and Micromonospora noduli under the framework of genomics.</title>
        <authorList>
            <person name="Riesco R."/>
            <person name="Trujillo M.E."/>
        </authorList>
    </citation>
    <scope>NUCLEOTIDE SEQUENCE [LARGE SCALE GENOMIC DNA]</scope>
    <source>
        <strain evidence="1 2">PSN13</strain>
    </source>
</reference>
<comment type="caution">
    <text evidence="1">The sequence shown here is derived from an EMBL/GenBank/DDBJ whole genome shotgun (WGS) entry which is preliminary data.</text>
</comment>